<accession>A0A6J6VVR5</accession>
<keyword evidence="5" id="KW-0460">Magnesium</keyword>
<feature type="domain" description="Nudix hydrolase" evidence="8">
    <location>
        <begin position="82"/>
        <end position="216"/>
    </location>
</feature>
<dbReference type="InterPro" id="IPR000086">
    <property type="entry name" value="NUDIX_hydrolase_dom"/>
</dbReference>
<comment type="cofactor">
    <cofactor evidence="2">
        <name>Mg(2+)</name>
        <dbReference type="ChEBI" id="CHEBI:18420"/>
    </cofactor>
</comment>
<feature type="region of interest" description="Disordered" evidence="7">
    <location>
        <begin position="1"/>
        <end position="28"/>
    </location>
</feature>
<evidence type="ECO:0000256" key="5">
    <source>
        <dbReference type="ARBA" id="ARBA00022842"/>
    </source>
</evidence>
<keyword evidence="3" id="KW-0479">Metal-binding</keyword>
<proteinExistence type="predicted"/>
<dbReference type="InterPro" id="IPR015797">
    <property type="entry name" value="NUDIX_hydrolase-like_dom_sf"/>
</dbReference>
<dbReference type="PANTHER" id="PTHR12992:SF11">
    <property type="entry name" value="MITOCHONDRIAL COENZYME A DIPHOSPHATASE NUDT8"/>
    <property type="match status" value="1"/>
</dbReference>
<dbReference type="EMBL" id="CAFAAB010000015">
    <property type="protein sequence ID" value="CAB4776692.1"/>
    <property type="molecule type" value="Genomic_DNA"/>
</dbReference>
<dbReference type="Gene3D" id="3.90.79.10">
    <property type="entry name" value="Nucleoside Triphosphate Pyrophosphohydrolase"/>
    <property type="match status" value="1"/>
</dbReference>
<dbReference type="GO" id="GO:0010945">
    <property type="term" value="F:coenzyme A diphosphatase activity"/>
    <property type="evidence" value="ECO:0007669"/>
    <property type="project" value="InterPro"/>
</dbReference>
<evidence type="ECO:0000256" key="7">
    <source>
        <dbReference type="SAM" id="MobiDB-lite"/>
    </source>
</evidence>
<protein>
    <submittedName>
        <fullName evidence="9">Unannotated protein</fullName>
    </submittedName>
</protein>
<dbReference type="CDD" id="cd03426">
    <property type="entry name" value="NUDIX_CoAse_Nudt7"/>
    <property type="match status" value="1"/>
</dbReference>
<dbReference type="PROSITE" id="PS00893">
    <property type="entry name" value="NUDIX_BOX"/>
    <property type="match status" value="1"/>
</dbReference>
<dbReference type="InterPro" id="IPR020084">
    <property type="entry name" value="NUDIX_hydrolase_CS"/>
</dbReference>
<gene>
    <name evidence="9" type="ORF">UFOPK2958_00239</name>
</gene>
<dbReference type="GO" id="GO:0046872">
    <property type="term" value="F:metal ion binding"/>
    <property type="evidence" value="ECO:0007669"/>
    <property type="project" value="UniProtKB-KW"/>
</dbReference>
<dbReference type="PROSITE" id="PS51462">
    <property type="entry name" value="NUDIX"/>
    <property type="match status" value="1"/>
</dbReference>
<name>A0A6J6VVR5_9ZZZZ</name>
<evidence type="ECO:0000256" key="2">
    <source>
        <dbReference type="ARBA" id="ARBA00001946"/>
    </source>
</evidence>
<keyword evidence="6" id="KW-0464">Manganese</keyword>
<dbReference type="PANTHER" id="PTHR12992">
    <property type="entry name" value="NUDIX HYDROLASE"/>
    <property type="match status" value="1"/>
</dbReference>
<evidence type="ECO:0000256" key="1">
    <source>
        <dbReference type="ARBA" id="ARBA00001936"/>
    </source>
</evidence>
<dbReference type="InterPro" id="IPR045121">
    <property type="entry name" value="CoAse"/>
</dbReference>
<dbReference type="AlphaFoldDB" id="A0A6J6VVR5"/>
<dbReference type="Pfam" id="PF00293">
    <property type="entry name" value="NUDIX"/>
    <property type="match status" value="1"/>
</dbReference>
<evidence type="ECO:0000256" key="3">
    <source>
        <dbReference type="ARBA" id="ARBA00022723"/>
    </source>
</evidence>
<comment type="cofactor">
    <cofactor evidence="1">
        <name>Mn(2+)</name>
        <dbReference type="ChEBI" id="CHEBI:29035"/>
    </cofactor>
</comment>
<evidence type="ECO:0000256" key="6">
    <source>
        <dbReference type="ARBA" id="ARBA00023211"/>
    </source>
</evidence>
<evidence type="ECO:0000256" key="4">
    <source>
        <dbReference type="ARBA" id="ARBA00022801"/>
    </source>
</evidence>
<sequence length="255" mass="28500">MTIEPHASPFPGHEYPQQLPLVDRREPGRPAPWLSRSAEGWSSLTTEEISLRLRGHYVVDPGHLPEINDELAHYKYVEGAEVRQSAVLLCLFDSEEGLQIVLTRRAAHLKNHRHEVAFPGGRCEVDETPTQTAVREAYEEVGLAPDALTVVGFLTPIVTMASNSSIYPVVAVHAGTPKFVIDPNEVDRVFTVPLADLLHVEAFAEERWWRASRRPTADDGSFPVSFFKVPGDLVWGATARILTEFLEFISRETIL</sequence>
<evidence type="ECO:0000259" key="8">
    <source>
        <dbReference type="PROSITE" id="PS51462"/>
    </source>
</evidence>
<dbReference type="SUPFAM" id="SSF55811">
    <property type="entry name" value="Nudix"/>
    <property type="match status" value="1"/>
</dbReference>
<evidence type="ECO:0000313" key="9">
    <source>
        <dbReference type="EMBL" id="CAB4776692.1"/>
    </source>
</evidence>
<keyword evidence="4" id="KW-0378">Hydrolase</keyword>
<organism evidence="9">
    <name type="scientific">freshwater metagenome</name>
    <dbReference type="NCBI Taxonomy" id="449393"/>
    <lineage>
        <taxon>unclassified sequences</taxon>
        <taxon>metagenomes</taxon>
        <taxon>ecological metagenomes</taxon>
    </lineage>
</organism>
<reference evidence="9" key="1">
    <citation type="submission" date="2020-05" db="EMBL/GenBank/DDBJ databases">
        <authorList>
            <person name="Chiriac C."/>
            <person name="Salcher M."/>
            <person name="Ghai R."/>
            <person name="Kavagutti S V."/>
        </authorList>
    </citation>
    <scope>NUCLEOTIDE SEQUENCE</scope>
</reference>